<dbReference type="InterPro" id="IPR001810">
    <property type="entry name" value="F-box_dom"/>
</dbReference>
<dbReference type="PANTHER" id="PTHR47123:SF15">
    <property type="entry name" value="F-BOX PROTEIN SKIP23"/>
    <property type="match status" value="1"/>
</dbReference>
<dbReference type="InterPro" id="IPR005174">
    <property type="entry name" value="KIB1-4_b-propeller"/>
</dbReference>
<name>A0A7C8Z2Q7_OPUST</name>
<organism evidence="3">
    <name type="scientific">Opuntia streptacantha</name>
    <name type="common">Prickly pear cactus</name>
    <name type="synonym">Opuntia cardona</name>
    <dbReference type="NCBI Taxonomy" id="393608"/>
    <lineage>
        <taxon>Eukaryota</taxon>
        <taxon>Viridiplantae</taxon>
        <taxon>Streptophyta</taxon>
        <taxon>Embryophyta</taxon>
        <taxon>Tracheophyta</taxon>
        <taxon>Spermatophyta</taxon>
        <taxon>Magnoliopsida</taxon>
        <taxon>eudicotyledons</taxon>
        <taxon>Gunneridae</taxon>
        <taxon>Pentapetalae</taxon>
        <taxon>Caryophyllales</taxon>
        <taxon>Cactineae</taxon>
        <taxon>Cactaceae</taxon>
        <taxon>Opuntioideae</taxon>
        <taxon>Opuntia</taxon>
    </lineage>
</organism>
<reference evidence="3" key="2">
    <citation type="submission" date="2020-07" db="EMBL/GenBank/DDBJ databases">
        <authorList>
            <person name="Vera ALvarez R."/>
            <person name="Arias-Moreno D.M."/>
            <person name="Jimenez-Jacinto V."/>
            <person name="Jimenez-Bremont J.F."/>
            <person name="Swaminathan K."/>
            <person name="Moose S.P."/>
            <person name="Guerrero-Gonzalez M.L."/>
            <person name="Marino-Ramirez L."/>
            <person name="Landsman D."/>
            <person name="Rodriguez-Kessler M."/>
            <person name="Delgado-Sanchez P."/>
        </authorList>
    </citation>
    <scope>NUCLEOTIDE SEQUENCE</scope>
    <source>
        <tissue evidence="3">Cladode</tissue>
    </source>
</reference>
<dbReference type="AlphaFoldDB" id="A0A7C8Z2Q7"/>
<dbReference type="Pfam" id="PF03478">
    <property type="entry name" value="Beta-prop_KIB1-4"/>
    <property type="match status" value="1"/>
</dbReference>
<accession>A0A7C8Z2Q7</accession>
<evidence type="ECO:0000259" key="1">
    <source>
        <dbReference type="Pfam" id="PF00646"/>
    </source>
</evidence>
<feature type="domain" description="F-box" evidence="1">
    <location>
        <begin position="7"/>
        <end position="45"/>
    </location>
</feature>
<evidence type="ECO:0000313" key="3">
    <source>
        <dbReference type="EMBL" id="MBA4632978.1"/>
    </source>
</evidence>
<evidence type="ECO:0000259" key="2">
    <source>
        <dbReference type="Pfam" id="PF03478"/>
    </source>
</evidence>
<dbReference type="Gene3D" id="1.20.1280.50">
    <property type="match status" value="1"/>
</dbReference>
<dbReference type="InterPro" id="IPR051304">
    <property type="entry name" value="SCF_F-box_domain"/>
</dbReference>
<feature type="domain" description="KIB1-4 beta-propeller" evidence="2">
    <location>
        <begin position="90"/>
        <end position="239"/>
    </location>
</feature>
<dbReference type="Pfam" id="PF00646">
    <property type="entry name" value="F-box"/>
    <property type="match status" value="1"/>
</dbReference>
<protein>
    <submittedName>
        <fullName evidence="3">Uncharacterized protein</fullName>
    </submittedName>
</protein>
<reference evidence="3" key="1">
    <citation type="journal article" date="2013" name="J. Plant Res.">
        <title>Effect of fungi and light on seed germination of three Opuntia species from semiarid lands of central Mexico.</title>
        <authorList>
            <person name="Delgado-Sanchez P."/>
            <person name="Jimenez-Bremont J.F."/>
            <person name="Guerrero-Gonzalez Mde L."/>
            <person name="Flores J."/>
        </authorList>
    </citation>
    <scope>NUCLEOTIDE SEQUENCE</scope>
    <source>
        <tissue evidence="3">Cladode</tissue>
    </source>
</reference>
<sequence>MEEEGRWADLSNDILALILNRLHTQSDLRRFRSICKSWRSYASSSPDPQPLFPLSLPSLHPNSRPFSLTPTLVYILSLHPNPTPHNPCDNVWLVKVSETGENRWALLNPLTKHKLSFPSGVSWNRTNLLGFGNCEVGRSYKLQLVGDGVEGTFNFEEFSPSIALRKVAVKIGDEFVVLVLYGYGEIALWKLGDKNWKIIEAGKHNGSDNRQDFDDVICFNGKFYAVDRRGRLAVIDPTSFELHEVIPAMEDCNGQYTWWNLISVYTW</sequence>
<dbReference type="InterPro" id="IPR036047">
    <property type="entry name" value="F-box-like_dom_sf"/>
</dbReference>
<dbReference type="SUPFAM" id="SSF75011">
    <property type="entry name" value="3-carboxy-cis,cis-mucoante lactonizing enzyme"/>
    <property type="match status" value="1"/>
</dbReference>
<dbReference type="EMBL" id="GISG01085040">
    <property type="protein sequence ID" value="MBA4632978.1"/>
    <property type="molecule type" value="Transcribed_RNA"/>
</dbReference>
<dbReference type="PANTHER" id="PTHR47123">
    <property type="entry name" value="F-BOX PROTEIN SKIP23"/>
    <property type="match status" value="1"/>
</dbReference>
<proteinExistence type="predicted"/>
<dbReference type="SUPFAM" id="SSF81383">
    <property type="entry name" value="F-box domain"/>
    <property type="match status" value="1"/>
</dbReference>